<gene>
    <name evidence="2" type="ORF">A3D62_00430</name>
</gene>
<feature type="transmembrane region" description="Helical" evidence="1">
    <location>
        <begin position="70"/>
        <end position="91"/>
    </location>
</feature>
<proteinExistence type="predicted"/>
<dbReference type="EMBL" id="MFLC01000039">
    <property type="protein sequence ID" value="OGG54381.1"/>
    <property type="molecule type" value="Genomic_DNA"/>
</dbReference>
<keyword evidence="1" id="KW-1133">Transmembrane helix</keyword>
<keyword evidence="1" id="KW-0812">Transmembrane</keyword>
<evidence type="ECO:0008006" key="4">
    <source>
        <dbReference type="Google" id="ProtNLM"/>
    </source>
</evidence>
<evidence type="ECO:0000313" key="3">
    <source>
        <dbReference type="Proteomes" id="UP000177659"/>
    </source>
</evidence>
<keyword evidence="1" id="KW-0472">Membrane</keyword>
<feature type="transmembrane region" description="Helical" evidence="1">
    <location>
        <begin position="39"/>
        <end position="58"/>
    </location>
</feature>
<name>A0A1F6CZB2_9BACT</name>
<dbReference type="AlphaFoldDB" id="A0A1F6CZB2"/>
<protein>
    <recommendedName>
        <fullName evidence="4">CvpA family protein</fullName>
    </recommendedName>
</protein>
<evidence type="ECO:0000313" key="2">
    <source>
        <dbReference type="EMBL" id="OGG54381.1"/>
    </source>
</evidence>
<comment type="caution">
    <text evidence="2">The sequence shown here is derived from an EMBL/GenBank/DDBJ whole genome shotgun (WGS) entry which is preliminary data.</text>
</comment>
<sequence length="169" mass="18779">MNIDIINTLSGALSTDILIIGALFILFVVYGLRYGKSGSVSLMLSLYVGILAFISFPYREKIALYGSSEFQVALLYILAFCVGVFVAHYIVRRFVFAEYPMSRVVRIAQAALLAAGSTGLLFAFAYHALPVSTLYDFDAVIDSLFSSQYFFWWLVAPLAVLALVSRRRT</sequence>
<organism evidence="2 3">
    <name type="scientific">Candidatus Kaiserbacteria bacterium RIFCSPHIGHO2_02_FULL_49_11</name>
    <dbReference type="NCBI Taxonomy" id="1798489"/>
    <lineage>
        <taxon>Bacteria</taxon>
        <taxon>Candidatus Kaiseribacteriota</taxon>
    </lineage>
</organism>
<evidence type="ECO:0000256" key="1">
    <source>
        <dbReference type="SAM" id="Phobius"/>
    </source>
</evidence>
<feature type="transmembrane region" description="Helical" evidence="1">
    <location>
        <begin position="111"/>
        <end position="129"/>
    </location>
</feature>
<reference evidence="2 3" key="1">
    <citation type="journal article" date="2016" name="Nat. Commun.">
        <title>Thousands of microbial genomes shed light on interconnected biogeochemical processes in an aquifer system.</title>
        <authorList>
            <person name="Anantharaman K."/>
            <person name="Brown C.T."/>
            <person name="Hug L.A."/>
            <person name="Sharon I."/>
            <person name="Castelle C.J."/>
            <person name="Probst A.J."/>
            <person name="Thomas B.C."/>
            <person name="Singh A."/>
            <person name="Wilkins M.J."/>
            <person name="Karaoz U."/>
            <person name="Brodie E.L."/>
            <person name="Williams K.H."/>
            <person name="Hubbard S.S."/>
            <person name="Banfield J.F."/>
        </authorList>
    </citation>
    <scope>NUCLEOTIDE SEQUENCE [LARGE SCALE GENOMIC DNA]</scope>
</reference>
<feature type="transmembrane region" description="Helical" evidence="1">
    <location>
        <begin position="12"/>
        <end position="32"/>
    </location>
</feature>
<feature type="transmembrane region" description="Helical" evidence="1">
    <location>
        <begin position="149"/>
        <end position="165"/>
    </location>
</feature>
<dbReference type="Proteomes" id="UP000177659">
    <property type="component" value="Unassembled WGS sequence"/>
</dbReference>
<accession>A0A1F6CZB2</accession>